<evidence type="ECO:0000256" key="1">
    <source>
        <dbReference type="SAM" id="MobiDB-lite"/>
    </source>
</evidence>
<dbReference type="SUPFAM" id="SSF52200">
    <property type="entry name" value="Toll/Interleukin receptor TIR domain"/>
    <property type="match status" value="1"/>
</dbReference>
<dbReference type="InterPro" id="IPR035897">
    <property type="entry name" value="Toll_tir_struct_dom_sf"/>
</dbReference>
<feature type="region of interest" description="Disordered" evidence="1">
    <location>
        <begin position="1"/>
        <end position="25"/>
    </location>
</feature>
<dbReference type="SMART" id="SM00382">
    <property type="entry name" value="AAA"/>
    <property type="match status" value="1"/>
</dbReference>
<dbReference type="InterPro" id="IPR002182">
    <property type="entry name" value="NB-ARC"/>
</dbReference>
<dbReference type="PANTHER" id="PTHR11017:SF385">
    <property type="entry name" value="DISEASE RESISTANCE PROTEIN (TIR-NBS-LRR CLASS)-RELATED"/>
    <property type="match status" value="1"/>
</dbReference>
<sequence>MASSSSSHQQNEERHALSGIQPPGIRRKVDESSKLFDVFINHRGPDVKNTLATQLYNSLQELGIKAFLDSKEKELGDSFPSTIETAIRSAAVNVAIFSKRYAESAWCLAELVLLLQSQAKIIPIFYGVEPWELRHIEKGVYADAFTNYVKNSRYMDRLNQWKEALQSVSLITGFEFNNSESASSSSGLDINNSDEYESIVLAVQKEVKRKKPLFVARYPVALKKLVQDFERRCVDEAVEDFERCCDLNVKGIIGIYGMGGAGKTTLAKELFNRKRSEYTRDSFLFDVREASARNELPSLQRKLLKDLFNEEPSSFQSIEEGTRILRERQRRSKMLSLLIVLDDIDDVKQLDALLFMDMQNIYANSLVIVTTRDEGVLIKTGISIRYGLKGMNTNDGRELFCWHSFGQSHPASGYEYLVEHFLQVCGGLPLSLQVLGRHVYGKPEHYWQLELGKARRSMHRDIKDRLKISFDALDWEEKQIFMDISCFFANKPKSVAIRSWEGSGWSAHLALERLKDKCLVEEIEIGRGRLDLTPAWPSFLRLRMHDHLRDEGTDQVLGMHDHLRDLGREMANELTSPHRLWNPQYLKSL</sequence>
<keyword evidence="4" id="KW-1185">Reference proteome</keyword>
<name>A0AA38F114_TAXCH</name>
<evidence type="ECO:0000313" key="3">
    <source>
        <dbReference type="EMBL" id="KAH9289089.1"/>
    </source>
</evidence>
<dbReference type="PROSITE" id="PS50104">
    <property type="entry name" value="TIR"/>
    <property type="match status" value="1"/>
</dbReference>
<dbReference type="GO" id="GO:0007165">
    <property type="term" value="P:signal transduction"/>
    <property type="evidence" value="ECO:0007669"/>
    <property type="project" value="InterPro"/>
</dbReference>
<dbReference type="Pfam" id="PF00931">
    <property type="entry name" value="NB-ARC"/>
    <property type="match status" value="1"/>
</dbReference>
<dbReference type="GO" id="GO:0006952">
    <property type="term" value="P:defense response"/>
    <property type="evidence" value="ECO:0007669"/>
    <property type="project" value="InterPro"/>
</dbReference>
<gene>
    <name evidence="3" type="ORF">KI387_033206</name>
</gene>
<accession>A0AA38F114</accession>
<dbReference type="PANTHER" id="PTHR11017">
    <property type="entry name" value="LEUCINE-RICH REPEAT-CONTAINING PROTEIN"/>
    <property type="match status" value="1"/>
</dbReference>
<feature type="domain" description="TIR" evidence="2">
    <location>
        <begin position="34"/>
        <end position="207"/>
    </location>
</feature>
<dbReference type="PRINTS" id="PR00364">
    <property type="entry name" value="DISEASERSIST"/>
</dbReference>
<dbReference type="EMBL" id="JAHRHJ020003813">
    <property type="protein sequence ID" value="KAH9289089.1"/>
    <property type="molecule type" value="Genomic_DNA"/>
</dbReference>
<dbReference type="GO" id="GO:0043531">
    <property type="term" value="F:ADP binding"/>
    <property type="evidence" value="ECO:0007669"/>
    <property type="project" value="InterPro"/>
</dbReference>
<dbReference type="Proteomes" id="UP000824469">
    <property type="component" value="Unassembled WGS sequence"/>
</dbReference>
<feature type="non-terminal residue" evidence="3">
    <location>
        <position position="589"/>
    </location>
</feature>
<evidence type="ECO:0000313" key="4">
    <source>
        <dbReference type="Proteomes" id="UP000824469"/>
    </source>
</evidence>
<protein>
    <recommendedName>
        <fullName evidence="2">TIR domain-containing protein</fullName>
    </recommendedName>
</protein>
<evidence type="ECO:0000259" key="2">
    <source>
        <dbReference type="PROSITE" id="PS50104"/>
    </source>
</evidence>
<dbReference type="InterPro" id="IPR027417">
    <property type="entry name" value="P-loop_NTPase"/>
</dbReference>
<dbReference type="InterPro" id="IPR044974">
    <property type="entry name" value="Disease_R_plants"/>
</dbReference>
<comment type="caution">
    <text evidence="3">The sequence shown here is derived from an EMBL/GenBank/DDBJ whole genome shotgun (WGS) entry which is preliminary data.</text>
</comment>
<dbReference type="SUPFAM" id="SSF52540">
    <property type="entry name" value="P-loop containing nucleoside triphosphate hydrolases"/>
    <property type="match status" value="1"/>
</dbReference>
<reference evidence="3 4" key="1">
    <citation type="journal article" date="2021" name="Nat. Plants">
        <title>The Taxus genome provides insights into paclitaxel biosynthesis.</title>
        <authorList>
            <person name="Xiong X."/>
            <person name="Gou J."/>
            <person name="Liao Q."/>
            <person name="Li Y."/>
            <person name="Zhou Q."/>
            <person name="Bi G."/>
            <person name="Li C."/>
            <person name="Du R."/>
            <person name="Wang X."/>
            <person name="Sun T."/>
            <person name="Guo L."/>
            <person name="Liang H."/>
            <person name="Lu P."/>
            <person name="Wu Y."/>
            <person name="Zhang Z."/>
            <person name="Ro D.K."/>
            <person name="Shang Y."/>
            <person name="Huang S."/>
            <person name="Yan J."/>
        </authorList>
    </citation>
    <scope>NUCLEOTIDE SEQUENCE [LARGE SCALE GENOMIC DNA]</scope>
    <source>
        <strain evidence="3">Ta-2019</strain>
    </source>
</reference>
<dbReference type="Gene3D" id="1.10.8.430">
    <property type="entry name" value="Helical domain of apoptotic protease-activating factors"/>
    <property type="match status" value="1"/>
</dbReference>
<dbReference type="Gene3D" id="3.40.50.10140">
    <property type="entry name" value="Toll/interleukin-1 receptor homology (TIR) domain"/>
    <property type="match status" value="1"/>
</dbReference>
<organism evidence="3 4">
    <name type="scientific">Taxus chinensis</name>
    <name type="common">Chinese yew</name>
    <name type="synonym">Taxus wallichiana var. chinensis</name>
    <dbReference type="NCBI Taxonomy" id="29808"/>
    <lineage>
        <taxon>Eukaryota</taxon>
        <taxon>Viridiplantae</taxon>
        <taxon>Streptophyta</taxon>
        <taxon>Embryophyta</taxon>
        <taxon>Tracheophyta</taxon>
        <taxon>Spermatophyta</taxon>
        <taxon>Pinopsida</taxon>
        <taxon>Pinidae</taxon>
        <taxon>Conifers II</taxon>
        <taxon>Cupressales</taxon>
        <taxon>Taxaceae</taxon>
        <taxon>Taxus</taxon>
    </lineage>
</organism>
<dbReference type="SMART" id="SM00255">
    <property type="entry name" value="TIR"/>
    <property type="match status" value="1"/>
</dbReference>
<dbReference type="Pfam" id="PF01582">
    <property type="entry name" value="TIR"/>
    <property type="match status" value="1"/>
</dbReference>
<dbReference type="AlphaFoldDB" id="A0AA38F114"/>
<dbReference type="Gene3D" id="3.40.50.300">
    <property type="entry name" value="P-loop containing nucleotide triphosphate hydrolases"/>
    <property type="match status" value="1"/>
</dbReference>
<dbReference type="OMA" id="ANIKDEW"/>
<proteinExistence type="predicted"/>
<dbReference type="InterPro" id="IPR042197">
    <property type="entry name" value="Apaf_helical"/>
</dbReference>
<dbReference type="InterPro" id="IPR000157">
    <property type="entry name" value="TIR_dom"/>
</dbReference>
<dbReference type="InterPro" id="IPR003593">
    <property type="entry name" value="AAA+_ATPase"/>
</dbReference>